<reference evidence="2 3" key="1">
    <citation type="journal article" date="2015" name="Genome Announc.">
        <title>Expanding the biotechnology potential of lactobacilli through comparative genomics of 213 strains and associated genera.</title>
        <authorList>
            <person name="Sun Z."/>
            <person name="Harris H.M."/>
            <person name="McCann A."/>
            <person name="Guo C."/>
            <person name="Argimon S."/>
            <person name="Zhang W."/>
            <person name="Yang X."/>
            <person name="Jeffery I.B."/>
            <person name="Cooney J.C."/>
            <person name="Kagawa T.F."/>
            <person name="Liu W."/>
            <person name="Song Y."/>
            <person name="Salvetti E."/>
            <person name="Wrobel A."/>
            <person name="Rasinkangas P."/>
            <person name="Parkhill J."/>
            <person name="Rea M.C."/>
            <person name="O'Sullivan O."/>
            <person name="Ritari J."/>
            <person name="Douillard F.P."/>
            <person name="Paul Ross R."/>
            <person name="Yang R."/>
            <person name="Briner A.E."/>
            <person name="Felis G.E."/>
            <person name="de Vos W.M."/>
            <person name="Barrangou R."/>
            <person name="Klaenhammer T.R."/>
            <person name="Caufield P.W."/>
            <person name="Cui Y."/>
            <person name="Zhang H."/>
            <person name="O'Toole P.W."/>
        </authorList>
    </citation>
    <scope>NUCLEOTIDE SEQUENCE [LARGE SCALE GENOMIC DNA]</scope>
    <source>
        <strain evidence="2 3">DSM 24716</strain>
    </source>
</reference>
<evidence type="ECO:0000313" key="3">
    <source>
        <dbReference type="Proteomes" id="UP000051006"/>
    </source>
</evidence>
<evidence type="ECO:0000259" key="1">
    <source>
        <dbReference type="Pfam" id="PF22016"/>
    </source>
</evidence>
<evidence type="ECO:0000313" key="2">
    <source>
        <dbReference type="EMBL" id="KRO00594.1"/>
    </source>
</evidence>
<sequence length="334" mass="38911">MFINAIQKAQPLFKDFSKVDSNDEAKKLALANPIFSWHTKYLIYRRKKMVIFTHDASTLTVILSDINAKNRKHLEEKFQAQLSEIWQNIGITKDSFDKYIKAAGDWKIGPTISRSQIGHLTDVGSILELYLNDRETDPVWLSNKLSQLPRGLDPGKYVAGGEISQIMRSDNFKWQKPVISKAKEIDMSELQRIHDELLQLNVQIKNDLFTTDLDEVDHRIKKFQKLNNELIASFIDSIQDDYSEKMLKSYQKSLELYLNEYLAHRYITVFNREAAAVGEMYLHGSSISEVKRIQRSMSKLYKFLLDTKLVDANFAKEMKRAMKEEVEVIEMNMW</sequence>
<dbReference type="EMBL" id="JQCF01000002">
    <property type="protein sequence ID" value="KRO00594.1"/>
    <property type="molecule type" value="Genomic_DNA"/>
</dbReference>
<keyword evidence="3" id="KW-1185">Reference proteome</keyword>
<protein>
    <recommendedName>
        <fullName evidence="1">DUF6933 domain-containing protein</fullName>
    </recommendedName>
</protein>
<dbReference type="Pfam" id="PF22016">
    <property type="entry name" value="DUF6933"/>
    <property type="match status" value="1"/>
</dbReference>
<proteinExistence type="predicted"/>
<feature type="domain" description="DUF6933" evidence="1">
    <location>
        <begin position="9"/>
        <end position="158"/>
    </location>
</feature>
<dbReference type="Proteomes" id="UP000051006">
    <property type="component" value="Unassembled WGS sequence"/>
</dbReference>
<dbReference type="InterPro" id="IPR053864">
    <property type="entry name" value="DUF6933"/>
</dbReference>
<comment type="caution">
    <text evidence="2">The sequence shown here is derived from an EMBL/GenBank/DDBJ whole genome shotgun (WGS) entry which is preliminary data.</text>
</comment>
<name>A0A0R2LMA2_9LACO</name>
<dbReference type="AlphaFoldDB" id="A0A0R2LMA2"/>
<accession>A0A0R2LMA2</accession>
<dbReference type="OrthoDB" id="9801392at2"/>
<gene>
    <name evidence="2" type="ORF">IV57_GL001032</name>
</gene>
<organism evidence="2 3">
    <name type="scientific">Companilactobacillus kimchiensis</name>
    <dbReference type="NCBI Taxonomy" id="993692"/>
    <lineage>
        <taxon>Bacteria</taxon>
        <taxon>Bacillati</taxon>
        <taxon>Bacillota</taxon>
        <taxon>Bacilli</taxon>
        <taxon>Lactobacillales</taxon>
        <taxon>Lactobacillaceae</taxon>
        <taxon>Companilactobacillus</taxon>
    </lineage>
</organism>
<dbReference type="PATRIC" id="fig|993692.3.peg.1046"/>
<dbReference type="STRING" id="993692.IV57_GL001032"/>
<dbReference type="RefSeq" id="WP_057879861.1">
    <property type="nucleotide sequence ID" value="NZ_JQCF01000002.1"/>
</dbReference>